<accession>A0AAD7G4I1</accession>
<reference evidence="2" key="1">
    <citation type="submission" date="2023-03" db="EMBL/GenBank/DDBJ databases">
        <title>Massive genome expansion in bonnet fungi (Mycena s.s.) driven by repeated elements and novel gene families across ecological guilds.</title>
        <authorList>
            <consortium name="Lawrence Berkeley National Laboratory"/>
            <person name="Harder C.B."/>
            <person name="Miyauchi S."/>
            <person name="Viragh M."/>
            <person name="Kuo A."/>
            <person name="Thoen E."/>
            <person name="Andreopoulos B."/>
            <person name="Lu D."/>
            <person name="Skrede I."/>
            <person name="Drula E."/>
            <person name="Henrissat B."/>
            <person name="Morin E."/>
            <person name="Kohler A."/>
            <person name="Barry K."/>
            <person name="LaButti K."/>
            <person name="Morin E."/>
            <person name="Salamov A."/>
            <person name="Lipzen A."/>
            <person name="Mereny Z."/>
            <person name="Hegedus B."/>
            <person name="Baldrian P."/>
            <person name="Stursova M."/>
            <person name="Weitz H."/>
            <person name="Taylor A."/>
            <person name="Grigoriev I.V."/>
            <person name="Nagy L.G."/>
            <person name="Martin F."/>
            <person name="Kauserud H."/>
        </authorList>
    </citation>
    <scope>NUCLEOTIDE SEQUENCE</scope>
    <source>
        <strain evidence="2">CBHHK067</strain>
    </source>
</reference>
<dbReference type="PANTHER" id="PTHR33104">
    <property type="entry name" value="SI:DKEY-29D5.2"/>
    <property type="match status" value="1"/>
</dbReference>
<dbReference type="InterPro" id="IPR040521">
    <property type="entry name" value="KDZ"/>
</dbReference>
<protein>
    <recommendedName>
        <fullName evidence="1">CxC2-like cysteine cluster KDZ transposase-associated domain-containing protein</fullName>
    </recommendedName>
</protein>
<proteinExistence type="predicted"/>
<dbReference type="InterPro" id="IPR041457">
    <property type="entry name" value="CxC2_KDZ-assoc"/>
</dbReference>
<dbReference type="EMBL" id="JARKIE010000310">
    <property type="protein sequence ID" value="KAJ7655443.1"/>
    <property type="molecule type" value="Genomic_DNA"/>
</dbReference>
<evidence type="ECO:0000313" key="3">
    <source>
        <dbReference type="Proteomes" id="UP001221757"/>
    </source>
</evidence>
<dbReference type="PANTHER" id="PTHR33104:SF2">
    <property type="entry name" value="CXC3 LIKE CYSTEINE CLUSTER DOMAIN-CONTAINING PROTEIN"/>
    <property type="match status" value="1"/>
</dbReference>
<dbReference type="Proteomes" id="UP001221757">
    <property type="component" value="Unassembled WGS sequence"/>
</dbReference>
<feature type="domain" description="CxC2-like cysteine cluster KDZ transposase-associated" evidence="1">
    <location>
        <begin position="84"/>
        <end position="197"/>
    </location>
</feature>
<sequence>MKAFLAVEDQLKDTIFSTKTQASLEGGRAVKCACGKEEAKFRCPECGATNMVCAACLVKMHPDQNFHHVEEWDGSGFVRTPLWTLGHELHLAHGGLVCPNGPKNEKGGVKEGTGRKMVVVATNGIHVICVFFCCCGDAGATPDYIQLVAARLFPATLTAPETVFRFDALNNFHVHNLISKKTAQDYYRALQKLTNNVFPHKVQDRYCELLRVYRVWRYLVLRRRTGQAQNIDAVITNRRPGSLAVRCPACPEVAFNIDKATLDARYLMQHRHTVTLFLSSDGNFKLQRKRKVDDPDDFALNSGNAYFPEDTQYKLYVSELGPEDDKCTCSELKAVCMQNITKFKNTVVTGVVAVQCARHGFFQPGGLVDLTMSEGYGHTDYALGHTLANAHDQRWVVLTYDIYCQFYVNISKRFKKWFPSLVGLIDKLSGAVPKMHIRNHIRQCQSQWSTNFNEFLAFLIGELIEGTWAEMNQFAGSTKEKNHGHRHDSLDDGAGQNNWDKLIAMAETLLRLYREACAAIRKRSPAFEQLTKSTDTKLIDKWSAMDKTWSLVNGKYFSTRCWCWSPTHRGAYEKLLTEELRKSLAGGKELAGNTDFIATGLRIEAEQHRIKVILRTSTIDKATRARATLRKEIMAWRVWQFDRFPRLQKDFVGGDPDAPQKEKLWLPSELNEPARAASGMQELAAIEYELRKGQVYDALADVWTAIKTFNFNVAFKIAQVQRQSANTRAQNFLRTLANDRLIAADGYRRARDALLRLGLSLTDTCLSALANEDLYAKNTRDLPKMGESGDVDPWFWTVGRPANLTVRQEADWSVELIHLELSNRTVAVDRIKWFRDRANRDRAVEQKEMVEAEFGRTIKSFTQSATAWKTLESMSEKKSGRAAYAHLKDLMYTELARQSRGDRD</sequence>
<organism evidence="2 3">
    <name type="scientific">Mycena rosella</name>
    <name type="common">Pink bonnet</name>
    <name type="synonym">Agaricus rosellus</name>
    <dbReference type="NCBI Taxonomy" id="1033263"/>
    <lineage>
        <taxon>Eukaryota</taxon>
        <taxon>Fungi</taxon>
        <taxon>Dikarya</taxon>
        <taxon>Basidiomycota</taxon>
        <taxon>Agaricomycotina</taxon>
        <taxon>Agaricomycetes</taxon>
        <taxon>Agaricomycetidae</taxon>
        <taxon>Agaricales</taxon>
        <taxon>Marasmiineae</taxon>
        <taxon>Mycenaceae</taxon>
        <taxon>Mycena</taxon>
    </lineage>
</organism>
<dbReference type="Pfam" id="PF18803">
    <property type="entry name" value="CxC2"/>
    <property type="match status" value="1"/>
</dbReference>
<dbReference type="AlphaFoldDB" id="A0AAD7G4I1"/>
<name>A0AAD7G4I1_MYCRO</name>
<evidence type="ECO:0000313" key="2">
    <source>
        <dbReference type="EMBL" id="KAJ7655443.1"/>
    </source>
</evidence>
<dbReference type="Pfam" id="PF18758">
    <property type="entry name" value="KDZ"/>
    <property type="match status" value="1"/>
</dbReference>
<keyword evidence="3" id="KW-1185">Reference proteome</keyword>
<gene>
    <name evidence="2" type="ORF">B0H17DRAFT_1265850</name>
</gene>
<comment type="caution">
    <text evidence="2">The sequence shown here is derived from an EMBL/GenBank/DDBJ whole genome shotgun (WGS) entry which is preliminary data.</text>
</comment>
<evidence type="ECO:0000259" key="1">
    <source>
        <dbReference type="Pfam" id="PF18803"/>
    </source>
</evidence>